<evidence type="ECO:0000313" key="1">
    <source>
        <dbReference type="EMBL" id="MBX72134.1"/>
    </source>
</evidence>
<sequence length="27" mass="3290">MHMHLNGWMLLILNKRIFIFISPRHGN</sequence>
<organism evidence="1">
    <name type="scientific">Rhizophora mucronata</name>
    <name type="common">Asiatic mangrove</name>
    <dbReference type="NCBI Taxonomy" id="61149"/>
    <lineage>
        <taxon>Eukaryota</taxon>
        <taxon>Viridiplantae</taxon>
        <taxon>Streptophyta</taxon>
        <taxon>Embryophyta</taxon>
        <taxon>Tracheophyta</taxon>
        <taxon>Spermatophyta</taxon>
        <taxon>Magnoliopsida</taxon>
        <taxon>eudicotyledons</taxon>
        <taxon>Gunneridae</taxon>
        <taxon>Pentapetalae</taxon>
        <taxon>rosids</taxon>
        <taxon>fabids</taxon>
        <taxon>Malpighiales</taxon>
        <taxon>Rhizophoraceae</taxon>
        <taxon>Rhizophora</taxon>
    </lineage>
</organism>
<name>A0A2P2QZ38_RHIMU</name>
<dbReference type="AlphaFoldDB" id="A0A2P2QZ38"/>
<protein>
    <submittedName>
        <fullName evidence="1">Uncharacterized protein</fullName>
    </submittedName>
</protein>
<dbReference type="EMBL" id="GGEC01091650">
    <property type="protein sequence ID" value="MBX72134.1"/>
    <property type="molecule type" value="Transcribed_RNA"/>
</dbReference>
<reference evidence="1" key="1">
    <citation type="submission" date="2018-02" db="EMBL/GenBank/DDBJ databases">
        <title>Rhizophora mucronata_Transcriptome.</title>
        <authorList>
            <person name="Meera S.P."/>
            <person name="Sreeshan A."/>
            <person name="Augustine A."/>
        </authorList>
    </citation>
    <scope>NUCLEOTIDE SEQUENCE</scope>
    <source>
        <tissue evidence="1">Leaf</tissue>
    </source>
</reference>
<accession>A0A2P2QZ38</accession>
<proteinExistence type="predicted"/>